<sequence length="408" mass="46661">MVHRTQLYAVKVDPERPVEQVDYPNWLQTFFKDRYWAKPASEHMARGEFEAEQAERTIEMPFMPDIDKDLLNGKIKQFNECKAAYEAAVRKRNRKQSKRIVKDLGLTVSVLYDARKKSAAAARAIQMTREVQIRIKTEYAFISERSKDELILTSSRRKIPNSKALIPPEVAWHLMAWLNEGHITKRIHWLRGPRRCGKSTILYRFLNMCQDYAKPTGMTPAWIAGVAFDKSFTNDQIMDHFLPTIIHQIAERFYSVKERLHEIYHCWNREEYIVSTPFNEQVEDLFVALAGAVPRNGFSPIIIALDGLENCDSVALDRVFEFIEKTLEPASVLPIYFIVAAADEGTSKRYLGSSGLESLVEVNDLLPFSKLIERAPRPLKSDTSSSSSQGIIEVDRFADSGISVQDPA</sequence>
<organism evidence="3 4">
    <name type="scientific">Coprinellus micaceus</name>
    <name type="common">Glistening ink-cap mushroom</name>
    <name type="synonym">Coprinus micaceus</name>
    <dbReference type="NCBI Taxonomy" id="71717"/>
    <lineage>
        <taxon>Eukaryota</taxon>
        <taxon>Fungi</taxon>
        <taxon>Dikarya</taxon>
        <taxon>Basidiomycota</taxon>
        <taxon>Agaricomycotina</taxon>
        <taxon>Agaricomycetes</taxon>
        <taxon>Agaricomycetidae</taxon>
        <taxon>Agaricales</taxon>
        <taxon>Agaricineae</taxon>
        <taxon>Psathyrellaceae</taxon>
        <taxon>Coprinellus</taxon>
    </lineage>
</organism>
<dbReference type="SUPFAM" id="SSF52540">
    <property type="entry name" value="P-loop containing nucleoside triphosphate hydrolases"/>
    <property type="match status" value="1"/>
</dbReference>
<evidence type="ECO:0000313" key="4">
    <source>
        <dbReference type="Proteomes" id="UP000298030"/>
    </source>
</evidence>
<dbReference type="Gene3D" id="3.40.50.300">
    <property type="entry name" value="P-loop containing nucleotide triphosphate hydrolases"/>
    <property type="match status" value="1"/>
</dbReference>
<dbReference type="Proteomes" id="UP000298030">
    <property type="component" value="Unassembled WGS sequence"/>
</dbReference>
<dbReference type="OrthoDB" id="2836847at2759"/>
<evidence type="ECO:0000256" key="1">
    <source>
        <dbReference type="ARBA" id="ARBA00022737"/>
    </source>
</evidence>
<keyword evidence="1" id="KW-0677">Repeat</keyword>
<reference evidence="3 4" key="1">
    <citation type="journal article" date="2019" name="Nat. Ecol. Evol.">
        <title>Megaphylogeny resolves global patterns of mushroom evolution.</title>
        <authorList>
            <person name="Varga T."/>
            <person name="Krizsan K."/>
            <person name="Foldi C."/>
            <person name="Dima B."/>
            <person name="Sanchez-Garcia M."/>
            <person name="Sanchez-Ramirez S."/>
            <person name="Szollosi G.J."/>
            <person name="Szarkandi J.G."/>
            <person name="Papp V."/>
            <person name="Albert L."/>
            <person name="Andreopoulos W."/>
            <person name="Angelini C."/>
            <person name="Antonin V."/>
            <person name="Barry K.W."/>
            <person name="Bougher N.L."/>
            <person name="Buchanan P."/>
            <person name="Buyck B."/>
            <person name="Bense V."/>
            <person name="Catcheside P."/>
            <person name="Chovatia M."/>
            <person name="Cooper J."/>
            <person name="Damon W."/>
            <person name="Desjardin D."/>
            <person name="Finy P."/>
            <person name="Geml J."/>
            <person name="Haridas S."/>
            <person name="Hughes K."/>
            <person name="Justo A."/>
            <person name="Karasinski D."/>
            <person name="Kautmanova I."/>
            <person name="Kiss B."/>
            <person name="Kocsube S."/>
            <person name="Kotiranta H."/>
            <person name="LaButti K.M."/>
            <person name="Lechner B.E."/>
            <person name="Liimatainen K."/>
            <person name="Lipzen A."/>
            <person name="Lukacs Z."/>
            <person name="Mihaltcheva S."/>
            <person name="Morgado L.N."/>
            <person name="Niskanen T."/>
            <person name="Noordeloos M.E."/>
            <person name="Ohm R.A."/>
            <person name="Ortiz-Santana B."/>
            <person name="Ovrebo C."/>
            <person name="Racz N."/>
            <person name="Riley R."/>
            <person name="Savchenko A."/>
            <person name="Shiryaev A."/>
            <person name="Soop K."/>
            <person name="Spirin V."/>
            <person name="Szebenyi C."/>
            <person name="Tomsovsky M."/>
            <person name="Tulloss R.E."/>
            <person name="Uehling J."/>
            <person name="Grigoriev I.V."/>
            <person name="Vagvolgyi C."/>
            <person name="Papp T."/>
            <person name="Martin F.M."/>
            <person name="Miettinen O."/>
            <person name="Hibbett D.S."/>
            <person name="Nagy L.G."/>
        </authorList>
    </citation>
    <scope>NUCLEOTIDE SEQUENCE [LARGE SCALE GENOMIC DNA]</scope>
    <source>
        <strain evidence="3 4">FP101781</strain>
    </source>
</reference>
<dbReference type="InterPro" id="IPR027417">
    <property type="entry name" value="P-loop_NTPase"/>
</dbReference>
<evidence type="ECO:0000259" key="2">
    <source>
        <dbReference type="Pfam" id="PF24883"/>
    </source>
</evidence>
<proteinExistence type="predicted"/>
<accession>A0A4Y7SNY6</accession>
<keyword evidence="4" id="KW-1185">Reference proteome</keyword>
<feature type="domain" description="Nephrocystin 3-like N-terminal" evidence="2">
    <location>
        <begin position="176"/>
        <end position="331"/>
    </location>
</feature>
<dbReference type="AlphaFoldDB" id="A0A4Y7SNY6"/>
<comment type="caution">
    <text evidence="3">The sequence shown here is derived from an EMBL/GenBank/DDBJ whole genome shotgun (WGS) entry which is preliminary data.</text>
</comment>
<evidence type="ECO:0000313" key="3">
    <source>
        <dbReference type="EMBL" id="TEB23482.1"/>
    </source>
</evidence>
<dbReference type="EMBL" id="QPFP01000077">
    <property type="protein sequence ID" value="TEB23482.1"/>
    <property type="molecule type" value="Genomic_DNA"/>
</dbReference>
<name>A0A4Y7SNY6_COPMI</name>
<dbReference type="Pfam" id="PF24883">
    <property type="entry name" value="NPHP3_N"/>
    <property type="match status" value="1"/>
</dbReference>
<gene>
    <name evidence="3" type="ORF">FA13DRAFT_1818384</name>
</gene>
<dbReference type="InterPro" id="IPR056884">
    <property type="entry name" value="NPHP3-like_N"/>
</dbReference>
<protein>
    <recommendedName>
        <fullName evidence="2">Nephrocystin 3-like N-terminal domain-containing protein</fullName>
    </recommendedName>
</protein>